<protein>
    <submittedName>
        <fullName evidence="1">Uncharacterized protein</fullName>
    </submittedName>
</protein>
<dbReference type="Proteomes" id="UP000325779">
    <property type="component" value="Unassembled WGS sequence"/>
</dbReference>
<dbReference type="AlphaFoldDB" id="A0ABD7V939"/>
<name>A0ABD7V939_PSEFL</name>
<comment type="caution">
    <text evidence="1">The sequence shown here is derived from an EMBL/GenBank/DDBJ whole genome shotgun (WGS) entry which is preliminary data.</text>
</comment>
<sequence length="161" mass="18107">MNVFKNKHSANAPGPFISVNCDLQASISNRVNFNTQNIEFQQDANSNRIAFIARSYENALMNTRKGMMFIFPSDIKSGSYKPTDADFPFGTFQYYEIGVNDNFSTSYDYSPKSGTVDIEVISNDSEALCYVINFDYVGGGDETEELHITGKAEFNVFMRAF</sequence>
<dbReference type="RefSeq" id="WP_150595750.1">
    <property type="nucleotide sequence ID" value="NZ_CABVIJ010000001.1"/>
</dbReference>
<proteinExistence type="predicted"/>
<evidence type="ECO:0000313" key="1">
    <source>
        <dbReference type="EMBL" id="VVO47848.1"/>
    </source>
</evidence>
<gene>
    <name evidence="1" type="ORF">PS732_00155</name>
</gene>
<organism evidence="1 2">
    <name type="scientific">Pseudomonas fluorescens</name>
    <dbReference type="NCBI Taxonomy" id="294"/>
    <lineage>
        <taxon>Bacteria</taxon>
        <taxon>Pseudomonadati</taxon>
        <taxon>Pseudomonadota</taxon>
        <taxon>Gammaproteobacteria</taxon>
        <taxon>Pseudomonadales</taxon>
        <taxon>Pseudomonadaceae</taxon>
        <taxon>Pseudomonas</taxon>
    </lineage>
</organism>
<dbReference type="EMBL" id="CABVIJ010000001">
    <property type="protein sequence ID" value="VVO47848.1"/>
    <property type="molecule type" value="Genomic_DNA"/>
</dbReference>
<evidence type="ECO:0000313" key="2">
    <source>
        <dbReference type="Proteomes" id="UP000325779"/>
    </source>
</evidence>
<reference evidence="1 2" key="1">
    <citation type="submission" date="2019-09" db="EMBL/GenBank/DDBJ databases">
        <authorList>
            <person name="Chandra G."/>
            <person name="Truman W A."/>
        </authorList>
    </citation>
    <scope>NUCLEOTIDE SEQUENCE [LARGE SCALE GENOMIC DNA]</scope>
    <source>
        <strain evidence="1">PS732</strain>
    </source>
</reference>
<accession>A0ABD7V939</accession>